<dbReference type="InterPro" id="IPR001194">
    <property type="entry name" value="cDENN_dom"/>
</dbReference>
<evidence type="ECO:0000259" key="2">
    <source>
        <dbReference type="PROSITE" id="PS50211"/>
    </source>
</evidence>
<sequence>MAPKKQPPPSFWDPEALTSQKREWLRFQPNAVAVEPRSPNASYPTANARNNSAAPPPFFDQFIVAGASHTLAQRFAGASQHTSGPHASAVPAQVLVSWPPDADDASDVDVCSFCFPSGVPLARVPDVAVLAPGDQVQPHPVLSPLSARKPQRQTDGGGDHDAELARSPIASTSAAARANDTLVAVEDMFTFLLKDGRADGGMPVWGVCASTLEAVEASVGTSGALTKRCYVFLTRWPFFQLHFQVLHNLLVSSHGGPSPPYIPQEVGMHIARMNISASRRDTLSALTPGGMPMSPVEKAYDLLMARDVDSDGGGGDDDDDDDNDDEGVRSLVMPSTPPGLGAAPAPESSGPTTPPSTSRRTHVPDAMQRILKAYQGCSVPTPGGKTSFRTSAHLPKLSWSRRARRRASFEPGEALSIRAESFAGALPPLLRQDTIDDHDAACVACLCHHLDVSSMMRLLAAVMLERQVLIICPRLGALTECMLGVLLLLRPFQYHSVFLPVLPRQLRQLLDAPVPFLVGMQRGRGLSRARGLIVANLYEGAVTGADVPRLPSLDALAAKLAVPHAALKASAAELAASDADLREHAHAFLAHVRGHLASLVDTVAMHSIADVSGGASERVAVLMKSSYVDSFDKADVPFISAFVETQMFSHVSDGLLSA</sequence>
<evidence type="ECO:0000313" key="4">
    <source>
        <dbReference type="Proteomes" id="UP000660262"/>
    </source>
</evidence>
<organism evidence="3 4">
    <name type="scientific">Pycnococcus provasolii</name>
    <dbReference type="NCBI Taxonomy" id="41880"/>
    <lineage>
        <taxon>Eukaryota</taxon>
        <taxon>Viridiplantae</taxon>
        <taxon>Chlorophyta</taxon>
        <taxon>Pseudoscourfieldiophyceae</taxon>
        <taxon>Pseudoscourfieldiales</taxon>
        <taxon>Pycnococcaceae</taxon>
        <taxon>Pycnococcus</taxon>
    </lineage>
</organism>
<feature type="region of interest" description="Disordered" evidence="1">
    <location>
        <begin position="138"/>
        <end position="164"/>
    </location>
</feature>
<feature type="compositionally biased region" description="Acidic residues" evidence="1">
    <location>
        <begin position="314"/>
        <end position="325"/>
    </location>
</feature>
<dbReference type="InterPro" id="IPR043153">
    <property type="entry name" value="DENN_C"/>
</dbReference>
<proteinExistence type="predicted"/>
<dbReference type="PROSITE" id="PS50211">
    <property type="entry name" value="DENN"/>
    <property type="match status" value="1"/>
</dbReference>
<dbReference type="OrthoDB" id="6019893at2759"/>
<accession>A0A830H7P0</accession>
<dbReference type="Pfam" id="PF02141">
    <property type="entry name" value="DENN"/>
    <property type="match status" value="1"/>
</dbReference>
<feature type="region of interest" description="Disordered" evidence="1">
    <location>
        <begin position="307"/>
        <end position="362"/>
    </location>
</feature>
<reference evidence="3" key="1">
    <citation type="submission" date="2020-10" db="EMBL/GenBank/DDBJ databases">
        <title>Unveiling of a novel bifunctional photoreceptor, Dualchrome1, isolated from a cosmopolitan green alga.</title>
        <authorList>
            <person name="Suzuki S."/>
            <person name="Kawachi M."/>
        </authorList>
    </citation>
    <scope>NUCLEOTIDE SEQUENCE</scope>
    <source>
        <strain evidence="3">NIES 2893</strain>
    </source>
</reference>
<protein>
    <recommendedName>
        <fullName evidence="2">UDENN domain-containing protein</fullName>
    </recommendedName>
</protein>
<dbReference type="AlphaFoldDB" id="A0A830H7P0"/>
<keyword evidence="4" id="KW-1185">Reference proteome</keyword>
<evidence type="ECO:0000256" key="1">
    <source>
        <dbReference type="SAM" id="MobiDB-lite"/>
    </source>
</evidence>
<dbReference type="EMBL" id="BNJQ01000003">
    <property type="protein sequence ID" value="GHP02688.1"/>
    <property type="molecule type" value="Genomic_DNA"/>
</dbReference>
<dbReference type="SMART" id="SM00799">
    <property type="entry name" value="DENN"/>
    <property type="match status" value="1"/>
</dbReference>
<name>A0A830H7P0_9CHLO</name>
<gene>
    <name evidence="3" type="ORF">PPROV_000144300</name>
</gene>
<dbReference type="InterPro" id="IPR051942">
    <property type="entry name" value="DENN_domain_containing_2"/>
</dbReference>
<dbReference type="PANTHER" id="PTHR15288">
    <property type="entry name" value="DENN DOMAIN-CONTAINING PROTEIN 2"/>
    <property type="match status" value="1"/>
</dbReference>
<feature type="compositionally biased region" description="Low complexity" evidence="1">
    <location>
        <begin position="338"/>
        <end position="358"/>
    </location>
</feature>
<dbReference type="Gene3D" id="3.40.50.11500">
    <property type="match status" value="1"/>
</dbReference>
<dbReference type="InterPro" id="IPR037516">
    <property type="entry name" value="Tripartite_DENN"/>
</dbReference>
<dbReference type="PANTHER" id="PTHR15288:SF0">
    <property type="entry name" value="UDENN DOMAIN-CONTAINING PROTEIN"/>
    <property type="match status" value="1"/>
</dbReference>
<feature type="domain" description="UDENN" evidence="2">
    <location>
        <begin position="78"/>
        <end position="658"/>
    </location>
</feature>
<dbReference type="Proteomes" id="UP000660262">
    <property type="component" value="Unassembled WGS sequence"/>
</dbReference>
<comment type="caution">
    <text evidence="3">The sequence shown here is derived from an EMBL/GenBank/DDBJ whole genome shotgun (WGS) entry which is preliminary data.</text>
</comment>
<evidence type="ECO:0000313" key="3">
    <source>
        <dbReference type="EMBL" id="GHP02688.1"/>
    </source>
</evidence>